<evidence type="ECO:0000256" key="1">
    <source>
        <dbReference type="ARBA" id="ARBA00008694"/>
    </source>
</evidence>
<comment type="similarity">
    <text evidence="1">Belongs to the acetyltransferase family.</text>
</comment>
<gene>
    <name evidence="4" type="ORF">IMCC3088_2325</name>
</gene>
<keyword evidence="3" id="KW-0012">Acyltransferase</keyword>
<dbReference type="InterPro" id="IPR016181">
    <property type="entry name" value="Acyl_CoA_acyltransferase"/>
</dbReference>
<evidence type="ECO:0000313" key="4">
    <source>
        <dbReference type="EMBL" id="EGG30744.1"/>
    </source>
</evidence>
<dbReference type="InterPro" id="IPR051016">
    <property type="entry name" value="Diverse_Substrate_AcTransf"/>
</dbReference>
<organism evidence="4 5">
    <name type="scientific">Aequoribacter fuscus</name>
    <dbReference type="NCBI Taxonomy" id="2518989"/>
    <lineage>
        <taxon>Bacteria</taxon>
        <taxon>Pseudomonadati</taxon>
        <taxon>Pseudomonadota</taxon>
        <taxon>Gammaproteobacteria</taxon>
        <taxon>Cellvibrionales</taxon>
        <taxon>Halieaceae</taxon>
        <taxon>Aequoribacter</taxon>
    </lineage>
</organism>
<accession>F3KYS1</accession>
<evidence type="ECO:0000256" key="2">
    <source>
        <dbReference type="ARBA" id="ARBA00022679"/>
    </source>
</evidence>
<dbReference type="PANTHER" id="PTHR10545:SF29">
    <property type="entry name" value="GH14572P-RELATED"/>
    <property type="match status" value="1"/>
</dbReference>
<dbReference type="eggNOG" id="COG0456">
    <property type="taxonomic scope" value="Bacteria"/>
</dbReference>
<dbReference type="FunFam" id="3.40.630.30:FF:000064">
    <property type="entry name" value="GNAT family acetyltransferase"/>
    <property type="match status" value="1"/>
</dbReference>
<dbReference type="PROSITE" id="PS51186">
    <property type="entry name" value="GNAT"/>
    <property type="match status" value="1"/>
</dbReference>
<dbReference type="OrthoDB" id="9805924at2"/>
<dbReference type="Gene3D" id="3.40.630.30">
    <property type="match status" value="1"/>
</dbReference>
<keyword evidence="2 4" id="KW-0808">Transferase</keyword>
<dbReference type="EMBL" id="AEIG01000006">
    <property type="protein sequence ID" value="EGG30744.1"/>
    <property type="molecule type" value="Genomic_DNA"/>
</dbReference>
<dbReference type="InterPro" id="IPR000182">
    <property type="entry name" value="GNAT_dom"/>
</dbReference>
<dbReference type="SUPFAM" id="SSF55729">
    <property type="entry name" value="Acyl-CoA N-acyltransferases (Nat)"/>
    <property type="match status" value="1"/>
</dbReference>
<reference evidence="4 5" key="1">
    <citation type="journal article" date="2011" name="J. Bacteriol.">
        <title>Genome sequence of strain IMCC3088, a proteorhodopsin-containing marine bacterium belonging to the OM60/NOR5 clade.</title>
        <authorList>
            <person name="Jang Y."/>
            <person name="Oh H.M."/>
            <person name="Kang I."/>
            <person name="Lee K."/>
            <person name="Yang S.J."/>
            <person name="Cho J.C."/>
        </authorList>
    </citation>
    <scope>NUCLEOTIDE SEQUENCE [LARGE SCALE GENOMIC DNA]</scope>
    <source>
        <strain evidence="4 5">IMCC3088</strain>
    </source>
</reference>
<dbReference type="PANTHER" id="PTHR10545">
    <property type="entry name" value="DIAMINE N-ACETYLTRANSFERASE"/>
    <property type="match status" value="1"/>
</dbReference>
<comment type="caution">
    <text evidence="4">The sequence shown here is derived from an EMBL/GenBank/DDBJ whole genome shotgun (WGS) entry which is preliminary data.</text>
</comment>
<dbReference type="Proteomes" id="UP000005615">
    <property type="component" value="Unassembled WGS sequence"/>
</dbReference>
<name>F3KYS1_9GAMM</name>
<evidence type="ECO:0000256" key="3">
    <source>
        <dbReference type="ARBA" id="ARBA00023315"/>
    </source>
</evidence>
<dbReference type="GO" id="GO:0008080">
    <property type="term" value="F:N-acetyltransferase activity"/>
    <property type="evidence" value="ECO:0007669"/>
    <property type="project" value="UniProtKB-ARBA"/>
</dbReference>
<dbReference type="CDD" id="cd04301">
    <property type="entry name" value="NAT_SF"/>
    <property type="match status" value="1"/>
</dbReference>
<keyword evidence="5" id="KW-1185">Reference proteome</keyword>
<dbReference type="RefSeq" id="WP_009574553.1">
    <property type="nucleotide sequence ID" value="NZ_AEIG01000006.1"/>
</dbReference>
<proteinExistence type="inferred from homology"/>
<sequence>MNQIDIRAATPADVPRILELITALAIYEKEPDAVVATEHDLHTALFGDKARVHAVLCDIGDTNVGFALYFYNFSTWRGKHGIFLEDLFVEPEHRGKGAGLALLKYLAKKAVSEGCERFEWNVLDWNTPSIEFYESVGAVAMSEWIGYRLSGTALTEFAAS</sequence>
<dbReference type="AlphaFoldDB" id="F3KYS1"/>
<dbReference type="STRING" id="2518989.IMCC3088_2325"/>
<dbReference type="Pfam" id="PF00583">
    <property type="entry name" value="Acetyltransf_1"/>
    <property type="match status" value="1"/>
</dbReference>
<evidence type="ECO:0000313" key="5">
    <source>
        <dbReference type="Proteomes" id="UP000005615"/>
    </source>
</evidence>
<protein>
    <submittedName>
        <fullName evidence="4">Histone acetyltransferase HPA2</fullName>
    </submittedName>
</protein>